<dbReference type="GO" id="GO:0050909">
    <property type="term" value="P:sensory perception of taste"/>
    <property type="evidence" value="ECO:0007669"/>
    <property type="project" value="InterPro"/>
</dbReference>
<dbReference type="EnsemblMetazoa" id="LLOJ010710-RA">
    <property type="protein sequence ID" value="LLOJ010710-PA"/>
    <property type="gene ID" value="LLOJ010710"/>
</dbReference>
<dbReference type="Pfam" id="PF08395">
    <property type="entry name" value="7tm_7"/>
    <property type="match status" value="1"/>
</dbReference>
<feature type="transmembrane region" description="Helical" evidence="8">
    <location>
        <begin position="166"/>
        <end position="189"/>
    </location>
</feature>
<evidence type="ECO:0000256" key="5">
    <source>
        <dbReference type="ARBA" id="ARBA00023136"/>
    </source>
</evidence>
<dbReference type="Proteomes" id="UP000092461">
    <property type="component" value="Unassembled WGS sequence"/>
</dbReference>
<evidence type="ECO:0000313" key="11">
    <source>
        <dbReference type="Proteomes" id="UP000092461"/>
    </source>
</evidence>
<reference evidence="9" key="2">
    <citation type="journal article" date="2020" name="BMC">
        <title>Leishmania infection induces a limited differential gene expression in the sand fly midgut.</title>
        <authorList>
            <person name="Coutinho-Abreu I.V."/>
            <person name="Serafim T.D."/>
            <person name="Meneses C."/>
            <person name="Kamhawi S."/>
            <person name="Oliveira F."/>
            <person name="Valenzuela J.G."/>
        </authorList>
    </citation>
    <scope>NUCLEOTIDE SEQUENCE</scope>
    <source>
        <strain evidence="9">Jacobina</strain>
        <tissue evidence="9">Midgut</tissue>
    </source>
</reference>
<evidence type="ECO:0000256" key="8">
    <source>
        <dbReference type="RuleBase" id="RU363108"/>
    </source>
</evidence>
<dbReference type="GO" id="GO:0007165">
    <property type="term" value="P:signal transduction"/>
    <property type="evidence" value="ECO:0007669"/>
    <property type="project" value="UniProtKB-KW"/>
</dbReference>
<keyword evidence="11" id="KW-1185">Reference proteome</keyword>
<dbReference type="GO" id="GO:0030425">
    <property type="term" value="C:dendrite"/>
    <property type="evidence" value="ECO:0007669"/>
    <property type="project" value="TreeGrafter"/>
</dbReference>
<comment type="similarity">
    <text evidence="8">Belongs to the insect chemoreceptor superfamily. Gustatory receptor (GR) family.</text>
</comment>
<keyword evidence="7 8" id="KW-0807">Transducer</keyword>
<evidence type="ECO:0000256" key="7">
    <source>
        <dbReference type="ARBA" id="ARBA00023224"/>
    </source>
</evidence>
<protein>
    <recommendedName>
        <fullName evidence="8">Gustatory receptor</fullName>
    </recommendedName>
</protein>
<keyword evidence="2 8" id="KW-1003">Cell membrane</keyword>
<feature type="transmembrane region" description="Helical" evidence="8">
    <location>
        <begin position="44"/>
        <end position="67"/>
    </location>
</feature>
<evidence type="ECO:0000313" key="9">
    <source>
        <dbReference type="EMBL" id="MBC1168929.1"/>
    </source>
</evidence>
<reference evidence="10" key="3">
    <citation type="submission" date="2020-05" db="UniProtKB">
        <authorList>
            <consortium name="EnsemblMetazoa"/>
        </authorList>
    </citation>
    <scope>IDENTIFICATION</scope>
    <source>
        <strain evidence="10">Jacobina</strain>
    </source>
</reference>
<comment type="subcellular location">
    <subcellularLocation>
        <location evidence="1 8">Cell membrane</location>
        <topology evidence="1 8">Multi-pass membrane protein</topology>
    </subcellularLocation>
</comment>
<feature type="transmembrane region" description="Helical" evidence="8">
    <location>
        <begin position="79"/>
        <end position="99"/>
    </location>
</feature>
<keyword evidence="4 8" id="KW-1133">Transmembrane helix</keyword>
<dbReference type="VEuPathDB" id="VectorBase:LLONM1_000497"/>
<reference evidence="11" key="1">
    <citation type="submission" date="2012-05" db="EMBL/GenBank/DDBJ databases">
        <title>Whole Genome Assembly of Lutzomyia longipalpis.</title>
        <authorList>
            <person name="Richards S."/>
            <person name="Qu C."/>
            <person name="Dillon R."/>
            <person name="Worley K."/>
            <person name="Scherer S."/>
            <person name="Batterton M."/>
            <person name="Taylor A."/>
            <person name="Hawes A."/>
            <person name="Hernandez B."/>
            <person name="Kovar C."/>
            <person name="Mandapat C."/>
            <person name="Pham C."/>
            <person name="Qu C."/>
            <person name="Jing C."/>
            <person name="Bess C."/>
            <person name="Bandaranaike D."/>
            <person name="Ngo D."/>
            <person name="Ongeri F."/>
            <person name="Arias F."/>
            <person name="Lara F."/>
            <person name="Weissenberger G."/>
            <person name="Kamau G."/>
            <person name="Han H."/>
            <person name="Shen H."/>
            <person name="Dinh H."/>
            <person name="Khalil I."/>
            <person name="Jones J."/>
            <person name="Shafer J."/>
            <person name="Jayaseelan J."/>
            <person name="Quiroz J."/>
            <person name="Blankenburg K."/>
            <person name="Nguyen L."/>
            <person name="Jackson L."/>
            <person name="Francisco L."/>
            <person name="Tang L.-Y."/>
            <person name="Pu L.-L."/>
            <person name="Perales L."/>
            <person name="Lorensuhewa L."/>
            <person name="Munidasa M."/>
            <person name="Coyle M."/>
            <person name="Taylor M."/>
            <person name="Puazo M."/>
            <person name="Firestine M."/>
            <person name="Scheel M."/>
            <person name="Javaid M."/>
            <person name="Wang M."/>
            <person name="Li M."/>
            <person name="Tabassum N."/>
            <person name="Saada N."/>
            <person name="Osuji N."/>
            <person name="Aqrawi P."/>
            <person name="Fu Q."/>
            <person name="Thornton R."/>
            <person name="Raj R."/>
            <person name="Goodspeed R."/>
            <person name="Mata R."/>
            <person name="Najjar R."/>
            <person name="Gubbala S."/>
            <person name="Lee S."/>
            <person name="Denson S."/>
            <person name="Patil S."/>
            <person name="Macmil S."/>
            <person name="Qi S."/>
            <person name="Matskevitch T."/>
            <person name="Palculict T."/>
            <person name="Mathew T."/>
            <person name="Vee V."/>
            <person name="Velamala V."/>
            <person name="Korchina V."/>
            <person name="Cai W."/>
            <person name="Liu W."/>
            <person name="Dai W."/>
            <person name="Zou X."/>
            <person name="Zhu Y."/>
            <person name="Zhang Y."/>
            <person name="Wu Y.-Q."/>
            <person name="Xin Y."/>
            <person name="Nazarath L."/>
            <person name="Kovar C."/>
            <person name="Han Y."/>
            <person name="Muzny D."/>
            <person name="Gibbs R."/>
        </authorList>
    </citation>
    <scope>NUCLEOTIDE SEQUENCE [LARGE SCALE GENOMIC DNA]</scope>
    <source>
        <strain evidence="11">Jacobina</strain>
    </source>
</reference>
<proteinExistence type="inferred from homology"/>
<keyword evidence="5 8" id="KW-0472">Membrane</keyword>
<dbReference type="PANTHER" id="PTHR21143:SF133">
    <property type="entry name" value="GUSTATORY AND PHEROMONE RECEPTOR 32A-RELATED"/>
    <property type="match status" value="1"/>
</dbReference>
<dbReference type="GO" id="GO:0030424">
    <property type="term" value="C:axon"/>
    <property type="evidence" value="ECO:0007669"/>
    <property type="project" value="TreeGrafter"/>
</dbReference>
<dbReference type="GO" id="GO:0008049">
    <property type="term" value="P:male courtship behavior"/>
    <property type="evidence" value="ECO:0007669"/>
    <property type="project" value="TreeGrafter"/>
</dbReference>
<keyword evidence="3 8" id="KW-0812">Transmembrane</keyword>
<dbReference type="GO" id="GO:0007635">
    <property type="term" value="P:chemosensory behavior"/>
    <property type="evidence" value="ECO:0007669"/>
    <property type="project" value="TreeGrafter"/>
</dbReference>
<dbReference type="EMBL" id="GITU01000226">
    <property type="protein sequence ID" value="MBC1168929.1"/>
    <property type="molecule type" value="Transcribed_RNA"/>
</dbReference>
<dbReference type="InterPro" id="IPR013604">
    <property type="entry name" value="7TM_chemorcpt"/>
</dbReference>
<evidence type="ECO:0000256" key="1">
    <source>
        <dbReference type="ARBA" id="ARBA00004651"/>
    </source>
</evidence>
<feature type="transmembrane region" description="Helical" evidence="8">
    <location>
        <begin position="140"/>
        <end position="160"/>
    </location>
</feature>
<evidence type="ECO:0000313" key="10">
    <source>
        <dbReference type="EnsemblMetazoa" id="LLOJ010710-PA"/>
    </source>
</evidence>
<dbReference type="PANTHER" id="PTHR21143">
    <property type="entry name" value="INVERTEBRATE GUSTATORY RECEPTOR"/>
    <property type="match status" value="1"/>
</dbReference>
<comment type="caution">
    <text evidence="8">Lacks conserved residue(s) required for the propagation of feature annotation.</text>
</comment>
<name>A0A240SXR0_LUTLO</name>
<dbReference type="AlphaFoldDB" id="A0A240SXR0"/>
<comment type="function">
    <text evidence="8">Gustatory receptor which mediates acceptance or avoidance behavior, depending on its substrates.</text>
</comment>
<dbReference type="GO" id="GO:0043025">
    <property type="term" value="C:neuronal cell body"/>
    <property type="evidence" value="ECO:0007669"/>
    <property type="project" value="TreeGrafter"/>
</dbReference>
<organism evidence="10 11">
    <name type="scientific">Lutzomyia longipalpis</name>
    <name type="common">Sand fly</name>
    <dbReference type="NCBI Taxonomy" id="7200"/>
    <lineage>
        <taxon>Eukaryota</taxon>
        <taxon>Metazoa</taxon>
        <taxon>Ecdysozoa</taxon>
        <taxon>Arthropoda</taxon>
        <taxon>Hexapoda</taxon>
        <taxon>Insecta</taxon>
        <taxon>Pterygota</taxon>
        <taxon>Neoptera</taxon>
        <taxon>Endopterygota</taxon>
        <taxon>Diptera</taxon>
        <taxon>Nematocera</taxon>
        <taxon>Psychodoidea</taxon>
        <taxon>Psychodidae</taxon>
        <taxon>Lutzomyia</taxon>
        <taxon>Lutzomyia</taxon>
    </lineage>
</organism>
<evidence type="ECO:0000256" key="3">
    <source>
        <dbReference type="ARBA" id="ARBA00022692"/>
    </source>
</evidence>
<evidence type="ECO:0000256" key="2">
    <source>
        <dbReference type="ARBA" id="ARBA00022475"/>
    </source>
</evidence>
<dbReference type="VEuPathDB" id="VectorBase:LLOJ010710"/>
<dbReference type="EMBL" id="AJWK01030488">
    <property type="status" value="NOT_ANNOTATED_CDS"/>
    <property type="molecule type" value="Genomic_DNA"/>
</dbReference>
<dbReference type="GO" id="GO:0005886">
    <property type="term" value="C:plasma membrane"/>
    <property type="evidence" value="ECO:0007669"/>
    <property type="project" value="UniProtKB-SubCell"/>
</dbReference>
<sequence>MSETKKANFYRYSTCLYYFNKFFGLCAFHYNPSNRQFKESIPSIIYCLILLGFMSLYCPYLIIQFLFVIKDTFDSNLAIYIGLFQAILQLGSVVSVQYLNIYYRKEIIEYLNQKVIFEHKINKTVSKIYRNKYFLKKASSVILVFIFKLLSNYGIMFVVAQQGASVVIDLLCYLLPIGITTLTGCNFAMEIVSLQYITSQLNFALRELVDQINDVPKNTSSAQKMVLSCKICDKLDEFSILYSELNLNIAKLNKLETFTLLIYFCNKFIELTVSAFFEYLSYVGLLKTLITYEMIINGVINDIFNGLELIMCIAYCDKLMEEVATTGKILHEFPIHKVDDRLKESISQFSIQILQEKRSISLCGLFNVDNTLLYSMISSMTSYLILLIQFQLQGIAL</sequence>
<evidence type="ECO:0000256" key="4">
    <source>
        <dbReference type="ARBA" id="ARBA00022989"/>
    </source>
</evidence>
<evidence type="ECO:0000256" key="6">
    <source>
        <dbReference type="ARBA" id="ARBA00023170"/>
    </source>
</evidence>
<keyword evidence="6 8" id="KW-0675">Receptor</keyword>
<accession>A0A240SXR0</accession>